<protein>
    <recommendedName>
        <fullName evidence="1">Tc1-like transposase DDE domain-containing protein</fullName>
    </recommendedName>
</protein>
<name>A0AAD6MWF1_9EURO</name>
<evidence type="ECO:0000313" key="3">
    <source>
        <dbReference type="Proteomes" id="UP001215712"/>
    </source>
</evidence>
<sequence>GTKDVLHTRYFATAHRLNFTIRIPPSTYLQATPTYTYLPTYTYYSMPILTRDQRQIIRVQRNDGKTYGQIARSTGATKAQIQYTLRDNVDLTPQKKKTGRPPKLSTADIDEIITFIRSSIERRILTCEQICCLLQLSVSAETLRISLKQRGMTAHPVAQKPPIQIHHAQIRIAWAQERENWQFDDWARMNDIIQQLLLVKVNNGLELWFGLVLLEDLKLLRNLMNSFGLKVLMPYLMQDGAGLHHAYTTTAEFYDRDINIEDAWHPSVSPDLNPQENIWNWLKEDVSKQCGINNIPKARHHILIQYIQQAWDRLPEEYLVSLNASMPTRVQHVLERQGAATDY</sequence>
<feature type="domain" description="Tc1-like transposase DDE" evidence="1">
    <location>
        <begin position="220"/>
        <end position="288"/>
    </location>
</feature>
<dbReference type="Gene3D" id="3.30.420.10">
    <property type="entry name" value="Ribonuclease H-like superfamily/Ribonuclease H"/>
    <property type="match status" value="1"/>
</dbReference>
<dbReference type="InterPro" id="IPR038717">
    <property type="entry name" value="Tc1-like_DDE_dom"/>
</dbReference>
<gene>
    <name evidence="2" type="ORF">N7493_005289</name>
</gene>
<reference evidence="2" key="2">
    <citation type="submission" date="2023-01" db="EMBL/GenBank/DDBJ databases">
        <authorList>
            <person name="Petersen C."/>
        </authorList>
    </citation>
    <scope>NUCLEOTIDE SEQUENCE</scope>
    <source>
        <strain evidence="2">IBT 17514</strain>
    </source>
</reference>
<reference evidence="2" key="1">
    <citation type="journal article" date="2023" name="IMA Fungus">
        <title>Comparative genomic study of the Penicillium genus elucidates a diverse pangenome and 15 lateral gene transfer events.</title>
        <authorList>
            <person name="Petersen C."/>
            <person name="Sorensen T."/>
            <person name="Nielsen M.R."/>
            <person name="Sondergaard T.E."/>
            <person name="Sorensen J.L."/>
            <person name="Fitzpatrick D.A."/>
            <person name="Frisvad J.C."/>
            <person name="Nielsen K.L."/>
        </authorList>
    </citation>
    <scope>NUCLEOTIDE SEQUENCE</scope>
    <source>
        <strain evidence="2">IBT 17514</strain>
    </source>
</reference>
<evidence type="ECO:0000259" key="1">
    <source>
        <dbReference type="Pfam" id="PF13358"/>
    </source>
</evidence>
<dbReference type="GO" id="GO:0003676">
    <property type="term" value="F:nucleic acid binding"/>
    <property type="evidence" value="ECO:0007669"/>
    <property type="project" value="InterPro"/>
</dbReference>
<dbReference type="Pfam" id="PF13358">
    <property type="entry name" value="DDE_3"/>
    <property type="match status" value="1"/>
</dbReference>
<proteinExistence type="predicted"/>
<feature type="non-terminal residue" evidence="2">
    <location>
        <position position="343"/>
    </location>
</feature>
<dbReference type="Proteomes" id="UP001215712">
    <property type="component" value="Unassembled WGS sequence"/>
</dbReference>
<dbReference type="EMBL" id="JAQJAN010000006">
    <property type="protein sequence ID" value="KAJ5727469.1"/>
    <property type="molecule type" value="Genomic_DNA"/>
</dbReference>
<evidence type="ECO:0000313" key="2">
    <source>
        <dbReference type="EMBL" id="KAJ5727469.1"/>
    </source>
</evidence>
<accession>A0AAD6MWF1</accession>
<keyword evidence="3" id="KW-1185">Reference proteome</keyword>
<dbReference type="InterPro" id="IPR036397">
    <property type="entry name" value="RNaseH_sf"/>
</dbReference>
<dbReference type="AlphaFoldDB" id="A0AAD6MWF1"/>
<comment type="caution">
    <text evidence="2">The sequence shown here is derived from an EMBL/GenBank/DDBJ whole genome shotgun (WGS) entry which is preliminary data.</text>
</comment>
<organism evidence="2 3">
    <name type="scientific">Penicillium malachiteum</name>
    <dbReference type="NCBI Taxonomy" id="1324776"/>
    <lineage>
        <taxon>Eukaryota</taxon>
        <taxon>Fungi</taxon>
        <taxon>Dikarya</taxon>
        <taxon>Ascomycota</taxon>
        <taxon>Pezizomycotina</taxon>
        <taxon>Eurotiomycetes</taxon>
        <taxon>Eurotiomycetidae</taxon>
        <taxon>Eurotiales</taxon>
        <taxon>Aspergillaceae</taxon>
        <taxon>Penicillium</taxon>
    </lineage>
</organism>